<name>A0ABT5U6J0_9GAMM</name>
<sequence length="101" mass="11029">MPIAQTAWEYISLNPQQSLFILATIYGILGGLLSLSVRIRANTRLASVTPMVTSHEEHLPISSHFDCSTIQHTWNRLFSGTALFCGIMAGGSILVGLCFFS</sequence>
<keyword evidence="1" id="KW-0812">Transmembrane</keyword>
<comment type="caution">
    <text evidence="2">The sequence shown here is derived from an EMBL/GenBank/DDBJ whole genome shotgun (WGS) entry which is preliminary data.</text>
</comment>
<reference evidence="2 3" key="1">
    <citation type="submission" date="2022-11" db="EMBL/GenBank/DDBJ databases">
        <title>Spartinivicinus poritis sp. nov., isolated from scleractinian coral Porites lutea.</title>
        <authorList>
            <person name="Zhang G."/>
            <person name="Cai L."/>
            <person name="Wei Q."/>
        </authorList>
    </citation>
    <scope>NUCLEOTIDE SEQUENCE [LARGE SCALE GENOMIC DNA]</scope>
    <source>
        <strain evidence="2 3">A2-2</strain>
    </source>
</reference>
<evidence type="ECO:0000256" key="1">
    <source>
        <dbReference type="SAM" id="Phobius"/>
    </source>
</evidence>
<feature type="transmembrane region" description="Helical" evidence="1">
    <location>
        <begin position="77"/>
        <end position="100"/>
    </location>
</feature>
<protein>
    <submittedName>
        <fullName evidence="2">Uncharacterized protein</fullName>
    </submittedName>
</protein>
<keyword evidence="1" id="KW-0472">Membrane</keyword>
<feature type="transmembrane region" description="Helical" evidence="1">
    <location>
        <begin position="18"/>
        <end position="37"/>
    </location>
</feature>
<gene>
    <name evidence="2" type="ORF">ORQ98_08350</name>
</gene>
<evidence type="ECO:0000313" key="3">
    <source>
        <dbReference type="Proteomes" id="UP001528823"/>
    </source>
</evidence>
<dbReference type="Proteomes" id="UP001528823">
    <property type="component" value="Unassembled WGS sequence"/>
</dbReference>
<dbReference type="RefSeq" id="WP_274688338.1">
    <property type="nucleotide sequence ID" value="NZ_JAPMOU010000008.1"/>
</dbReference>
<keyword evidence="1" id="KW-1133">Transmembrane helix</keyword>
<proteinExistence type="predicted"/>
<keyword evidence="3" id="KW-1185">Reference proteome</keyword>
<organism evidence="2 3">
    <name type="scientific">Spartinivicinus poritis</name>
    <dbReference type="NCBI Taxonomy" id="2994640"/>
    <lineage>
        <taxon>Bacteria</taxon>
        <taxon>Pseudomonadati</taxon>
        <taxon>Pseudomonadota</taxon>
        <taxon>Gammaproteobacteria</taxon>
        <taxon>Oceanospirillales</taxon>
        <taxon>Zooshikellaceae</taxon>
        <taxon>Spartinivicinus</taxon>
    </lineage>
</organism>
<dbReference type="EMBL" id="JAPMOU010000008">
    <property type="protein sequence ID" value="MDE1461979.1"/>
    <property type="molecule type" value="Genomic_DNA"/>
</dbReference>
<accession>A0ABT5U6J0</accession>
<evidence type="ECO:0000313" key="2">
    <source>
        <dbReference type="EMBL" id="MDE1461979.1"/>
    </source>
</evidence>